<sequence>MWLIRKVTKEMKNKKKAFKAFKSDKSEASYKAYRAANKACKNAIRWAKLENEKEIAKESKTNPKRFFRYINSKKTKSENVGSLKSESGLLLTEDQDKAEILNDYFSSVFIKEKPITGDMQFINKNLLIQSDWLTQDKVLQKLNNVNVNKAPGPDGIHPRVLRELCVEICKPLFLIFQDSFLSGIVPEDWRKADVVPIFKKGLKFVPGNYRPVSLTSVVGKVFEGLLRDNIQEFIGRYNVIGKNQHGFMKHRSCQTNLITFYEEVSRSIDQGVAVDVIYLDFAKAFVTVPHKRLLFKLRKIGLDENTCSWIENCLKDRVQRVVINGTFSRWTPVVSGVPQGSVIGPILFNLFINDLEIGIESHVSVFADDTKLGKVIQCEQDVTSLQRDLDRLGDWALKWQMKFNLDKCKVMHFGVKNTQVIYTLNGTELGKSKQEKDLGIIIDFKLSNNVQCQTAAAKASKVLACIKRGVHSRDENIILPLYKSMVRPHLEYAVQFWAPVLKKDIIALEKVQRRATKLIRGKEGLSYEARLTSLNLFSLEKRRLRGDLITLYKYIRGHYQPLSDNLFINRTIHRTRGHPFRLEERKFSLKHRKGYFTVRTIKLWNSLPVEVVGSESVQTFKKRLDDFLQTQNIKGYNI</sequence>
<dbReference type="InterPro" id="IPR000477">
    <property type="entry name" value="RT_dom"/>
</dbReference>
<dbReference type="SUPFAM" id="SSF56672">
    <property type="entry name" value="DNA/RNA polymerases"/>
    <property type="match status" value="1"/>
</dbReference>
<dbReference type="PRINTS" id="PR01345">
    <property type="entry name" value="CERVTRCPTASE"/>
</dbReference>
<dbReference type="PROSITE" id="PS50878">
    <property type="entry name" value="RT_POL"/>
    <property type="match status" value="1"/>
</dbReference>
<dbReference type="CDD" id="cd01650">
    <property type="entry name" value="RT_nLTR_like"/>
    <property type="match status" value="1"/>
</dbReference>
<protein>
    <recommendedName>
        <fullName evidence="1">Reverse transcriptase domain-containing protein</fullName>
    </recommendedName>
</protein>
<dbReference type="InterPro" id="IPR043502">
    <property type="entry name" value="DNA/RNA_pol_sf"/>
</dbReference>
<proteinExistence type="predicted"/>
<dbReference type="Proteomes" id="UP000694569">
    <property type="component" value="Unplaced"/>
</dbReference>
<feature type="domain" description="Reverse transcriptase" evidence="1">
    <location>
        <begin position="178"/>
        <end position="442"/>
    </location>
</feature>
<name>A0A8C5MT82_9ANUR</name>
<dbReference type="GeneTree" id="ENSGT01150000286902"/>
<reference evidence="2" key="2">
    <citation type="submission" date="2025-09" db="UniProtKB">
        <authorList>
            <consortium name="Ensembl"/>
        </authorList>
    </citation>
    <scope>IDENTIFICATION</scope>
</reference>
<evidence type="ECO:0000259" key="1">
    <source>
        <dbReference type="PROSITE" id="PS50878"/>
    </source>
</evidence>
<keyword evidence="3" id="KW-1185">Reference proteome</keyword>
<evidence type="ECO:0000313" key="3">
    <source>
        <dbReference type="Proteomes" id="UP000694569"/>
    </source>
</evidence>
<reference evidence="2" key="1">
    <citation type="submission" date="2025-08" db="UniProtKB">
        <authorList>
            <consortium name="Ensembl"/>
        </authorList>
    </citation>
    <scope>IDENTIFICATION</scope>
</reference>
<dbReference type="Ensembl" id="ENSLLET00000018564.1">
    <property type="protein sequence ID" value="ENSLLEP00000017872.1"/>
    <property type="gene ID" value="ENSLLEG00000011381.1"/>
</dbReference>
<evidence type="ECO:0000313" key="2">
    <source>
        <dbReference type="Ensembl" id="ENSLLEP00000017872.1"/>
    </source>
</evidence>
<dbReference type="AlphaFoldDB" id="A0A8C5MT82"/>
<organism evidence="2 3">
    <name type="scientific">Leptobrachium leishanense</name>
    <name type="common">Leishan spiny toad</name>
    <dbReference type="NCBI Taxonomy" id="445787"/>
    <lineage>
        <taxon>Eukaryota</taxon>
        <taxon>Metazoa</taxon>
        <taxon>Chordata</taxon>
        <taxon>Craniata</taxon>
        <taxon>Vertebrata</taxon>
        <taxon>Euteleostomi</taxon>
        <taxon>Amphibia</taxon>
        <taxon>Batrachia</taxon>
        <taxon>Anura</taxon>
        <taxon>Pelobatoidea</taxon>
        <taxon>Megophryidae</taxon>
        <taxon>Leptobrachium</taxon>
    </lineage>
</organism>
<dbReference type="OrthoDB" id="416454at2759"/>
<dbReference type="PANTHER" id="PTHR33332">
    <property type="entry name" value="REVERSE TRANSCRIPTASE DOMAIN-CONTAINING PROTEIN"/>
    <property type="match status" value="1"/>
</dbReference>
<accession>A0A8C5MT82</accession>
<dbReference type="Pfam" id="PF00078">
    <property type="entry name" value="RVT_1"/>
    <property type="match status" value="1"/>
</dbReference>